<dbReference type="OrthoDB" id="9815852at2"/>
<dbReference type="SMART" id="SM00530">
    <property type="entry name" value="HTH_XRE"/>
    <property type="match status" value="1"/>
</dbReference>
<protein>
    <submittedName>
        <fullName evidence="3">Transcriptional regulator, contains XRE-family HTH domain</fullName>
    </submittedName>
</protein>
<keyword evidence="1" id="KW-0238">DNA-binding</keyword>
<evidence type="ECO:0000256" key="1">
    <source>
        <dbReference type="ARBA" id="ARBA00023125"/>
    </source>
</evidence>
<dbReference type="CDD" id="cd00093">
    <property type="entry name" value="HTH_XRE"/>
    <property type="match status" value="1"/>
</dbReference>
<dbReference type="STRING" id="258515.SAMN05192585_103103"/>
<dbReference type="InterPro" id="IPR001387">
    <property type="entry name" value="Cro/C1-type_HTH"/>
</dbReference>
<dbReference type="Proteomes" id="UP000199182">
    <property type="component" value="Unassembled WGS sequence"/>
</dbReference>
<dbReference type="Gene3D" id="1.10.260.40">
    <property type="entry name" value="lambda repressor-like DNA-binding domains"/>
    <property type="match status" value="1"/>
</dbReference>
<dbReference type="RefSeq" id="WP_092637869.1">
    <property type="nucleotide sequence ID" value="NZ_FNID01000003.1"/>
</dbReference>
<keyword evidence="4" id="KW-1185">Reference proteome</keyword>
<sequence>MFAQKLKALRLKRGLTQAQLGIRLGVSASAVGMYEQGRREPDSSILIRMCEVFEVDANYLLCGTRNEDGAVLRLEDMITQMRERLLGQQALMFHGKPIDAEGAEKIIAALELGAQLAAEYNQNRRGEKGG</sequence>
<proteinExistence type="predicted"/>
<name>A0A1G9V9W4_9FIRM</name>
<evidence type="ECO:0000313" key="3">
    <source>
        <dbReference type="EMBL" id="SDM68951.1"/>
    </source>
</evidence>
<feature type="domain" description="HTH cro/C1-type" evidence="2">
    <location>
        <begin position="6"/>
        <end position="60"/>
    </location>
</feature>
<dbReference type="Pfam" id="PF01381">
    <property type="entry name" value="HTH_3"/>
    <property type="match status" value="1"/>
</dbReference>
<reference evidence="3 4" key="1">
    <citation type="submission" date="2016-10" db="EMBL/GenBank/DDBJ databases">
        <authorList>
            <person name="de Groot N.N."/>
        </authorList>
    </citation>
    <scope>NUCLEOTIDE SEQUENCE [LARGE SCALE GENOMIC DNA]</scope>
    <source>
        <strain evidence="3 4">CGMCC 1.5012</strain>
    </source>
</reference>
<dbReference type="AlphaFoldDB" id="A0A1G9V9W4"/>
<dbReference type="SUPFAM" id="SSF47413">
    <property type="entry name" value="lambda repressor-like DNA-binding domains"/>
    <property type="match status" value="1"/>
</dbReference>
<dbReference type="PANTHER" id="PTHR46558">
    <property type="entry name" value="TRACRIPTIONAL REGULATORY PROTEIN-RELATED-RELATED"/>
    <property type="match status" value="1"/>
</dbReference>
<evidence type="ECO:0000259" key="2">
    <source>
        <dbReference type="PROSITE" id="PS50943"/>
    </source>
</evidence>
<accession>A0A1G9V9W4</accession>
<dbReference type="PANTHER" id="PTHR46558:SF14">
    <property type="entry name" value="HTH-TYPE TRANSCRIPTIONAL REGULATOR ANSR"/>
    <property type="match status" value="1"/>
</dbReference>
<dbReference type="PROSITE" id="PS50943">
    <property type="entry name" value="HTH_CROC1"/>
    <property type="match status" value="1"/>
</dbReference>
<dbReference type="InterPro" id="IPR010982">
    <property type="entry name" value="Lambda_DNA-bd_dom_sf"/>
</dbReference>
<dbReference type="EMBL" id="FNID01000003">
    <property type="protein sequence ID" value="SDM68951.1"/>
    <property type="molecule type" value="Genomic_DNA"/>
</dbReference>
<gene>
    <name evidence="3" type="ORF">SAMN05192585_103103</name>
</gene>
<evidence type="ECO:0000313" key="4">
    <source>
        <dbReference type="Proteomes" id="UP000199182"/>
    </source>
</evidence>
<dbReference type="GO" id="GO:0003677">
    <property type="term" value="F:DNA binding"/>
    <property type="evidence" value="ECO:0007669"/>
    <property type="project" value="UniProtKB-KW"/>
</dbReference>
<organism evidence="3 4">
    <name type="scientific">Acetanaerobacterium elongatum</name>
    <dbReference type="NCBI Taxonomy" id="258515"/>
    <lineage>
        <taxon>Bacteria</taxon>
        <taxon>Bacillati</taxon>
        <taxon>Bacillota</taxon>
        <taxon>Clostridia</taxon>
        <taxon>Eubacteriales</taxon>
        <taxon>Oscillospiraceae</taxon>
        <taxon>Acetanaerobacterium</taxon>
    </lineage>
</organism>